<evidence type="ECO:0000313" key="2">
    <source>
        <dbReference type="EMBL" id="RCW27622.1"/>
    </source>
</evidence>
<gene>
    <name evidence="2" type="ORF">DFR48_102106</name>
</gene>
<evidence type="ECO:0000313" key="3">
    <source>
        <dbReference type="Proteomes" id="UP000252582"/>
    </source>
</evidence>
<dbReference type="AlphaFoldDB" id="A0A6I7HSA0"/>
<dbReference type="RefSeq" id="WP_256481253.1">
    <property type="nucleotide sequence ID" value="NZ_QPIX01000002.1"/>
</dbReference>
<accession>A0A6I7HSA0</accession>
<feature type="region of interest" description="Disordered" evidence="1">
    <location>
        <begin position="1"/>
        <end position="20"/>
    </location>
</feature>
<name>A0A6I7HSA0_9HYPH</name>
<sequence>MTGKKAADAAPPKQNLDGNYRPLGLKAVIAAALMLKRNSSKKAA</sequence>
<reference evidence="2 3" key="1">
    <citation type="submission" date="2018-07" db="EMBL/GenBank/DDBJ databases">
        <title>Genomic Encyclopedia of Type Strains, Phase IV (KMG-IV): sequencing the most valuable type-strain genomes for metagenomic binning, comparative biology and taxonomic classification.</title>
        <authorList>
            <person name="Goeker M."/>
        </authorList>
    </citation>
    <scope>NUCLEOTIDE SEQUENCE [LARGE SCALE GENOMIC DNA]</scope>
    <source>
        <strain evidence="2 3">DSM 25528</strain>
    </source>
</reference>
<evidence type="ECO:0000256" key="1">
    <source>
        <dbReference type="SAM" id="MobiDB-lite"/>
    </source>
</evidence>
<organism evidence="2 3">
    <name type="scientific">Ciceribacter lividus</name>
    <dbReference type="NCBI Taxonomy" id="1197950"/>
    <lineage>
        <taxon>Bacteria</taxon>
        <taxon>Pseudomonadati</taxon>
        <taxon>Pseudomonadota</taxon>
        <taxon>Alphaproteobacteria</taxon>
        <taxon>Hyphomicrobiales</taxon>
        <taxon>Rhizobiaceae</taxon>
        <taxon>Ciceribacter</taxon>
    </lineage>
</organism>
<keyword evidence="3" id="KW-1185">Reference proteome</keyword>
<dbReference type="Proteomes" id="UP000252582">
    <property type="component" value="Unassembled WGS sequence"/>
</dbReference>
<dbReference type="EMBL" id="QPIX01000002">
    <property type="protein sequence ID" value="RCW27622.1"/>
    <property type="molecule type" value="Genomic_DNA"/>
</dbReference>
<comment type="caution">
    <text evidence="2">The sequence shown here is derived from an EMBL/GenBank/DDBJ whole genome shotgun (WGS) entry which is preliminary data.</text>
</comment>
<protein>
    <submittedName>
        <fullName evidence="2">Uncharacterized protein</fullName>
    </submittedName>
</protein>
<proteinExistence type="predicted"/>